<feature type="transmembrane region" description="Helical" evidence="1">
    <location>
        <begin position="20"/>
        <end position="37"/>
    </location>
</feature>
<comment type="caution">
    <text evidence="2">The sequence shown here is derived from an EMBL/GenBank/DDBJ whole genome shotgun (WGS) entry which is preliminary data.</text>
</comment>
<name>A0ABU2GC42_9EURY</name>
<proteinExistence type="predicted"/>
<keyword evidence="3" id="KW-1185">Reference proteome</keyword>
<reference evidence="2 3" key="1">
    <citation type="submission" date="2022-06" db="EMBL/GenBank/DDBJ databases">
        <title>Halogeometricum sp. a new haloarchaeum isolate from saline soil.</title>
        <authorList>
            <person name="Strakova D."/>
            <person name="Galisteo C."/>
            <person name="Sanchez-Porro C."/>
            <person name="Ventosa A."/>
        </authorList>
    </citation>
    <scope>NUCLEOTIDE SEQUENCE [LARGE SCALE GENOMIC DNA]</scope>
    <source>
        <strain evidence="2 3">S1BR25-6</strain>
    </source>
</reference>
<gene>
    <name evidence="2" type="ORF">NDI76_04665</name>
</gene>
<keyword evidence="1" id="KW-1133">Transmembrane helix</keyword>
<accession>A0ABU2GC42</accession>
<keyword evidence="1" id="KW-0812">Transmembrane</keyword>
<organism evidence="2 3">
    <name type="scientific">Halogeometricum salsisoli</name>
    <dbReference type="NCBI Taxonomy" id="2950536"/>
    <lineage>
        <taxon>Archaea</taxon>
        <taxon>Methanobacteriati</taxon>
        <taxon>Methanobacteriota</taxon>
        <taxon>Stenosarchaea group</taxon>
        <taxon>Halobacteria</taxon>
        <taxon>Halobacteriales</taxon>
        <taxon>Haloferacaceae</taxon>
        <taxon>Halogeometricum</taxon>
    </lineage>
</organism>
<feature type="transmembrane region" description="Helical" evidence="1">
    <location>
        <begin position="113"/>
        <end position="130"/>
    </location>
</feature>
<dbReference type="InterPro" id="IPR046595">
    <property type="entry name" value="DUF6653"/>
</dbReference>
<dbReference type="Proteomes" id="UP001257060">
    <property type="component" value="Unassembled WGS sequence"/>
</dbReference>
<evidence type="ECO:0000313" key="2">
    <source>
        <dbReference type="EMBL" id="MDS0298026.1"/>
    </source>
</evidence>
<sequence length="141" mass="16084">MNERFRPIKRFFWSRHENPGSVWTLVCAYPVLVAALYRRDRRLLLGTLLFVAANPFLFSEPDGDAAWATRVVRGEQTWLDRGLRSSPVDVLFVCLAAPLYLSTLRAAAERRPVETAFGTVASVLVMLLFFDRMARLYDESA</sequence>
<dbReference type="EMBL" id="JAMQOP010000001">
    <property type="protein sequence ID" value="MDS0298026.1"/>
    <property type="molecule type" value="Genomic_DNA"/>
</dbReference>
<keyword evidence="1" id="KW-0472">Membrane</keyword>
<protein>
    <submittedName>
        <fullName evidence="2">Uncharacterized protein</fullName>
    </submittedName>
</protein>
<evidence type="ECO:0000313" key="3">
    <source>
        <dbReference type="Proteomes" id="UP001257060"/>
    </source>
</evidence>
<evidence type="ECO:0000256" key="1">
    <source>
        <dbReference type="SAM" id="Phobius"/>
    </source>
</evidence>
<dbReference type="RefSeq" id="WP_310922849.1">
    <property type="nucleotide sequence ID" value="NZ_JAMQOP010000001.1"/>
</dbReference>
<dbReference type="Pfam" id="PF20358">
    <property type="entry name" value="DUF6653"/>
    <property type="match status" value="1"/>
</dbReference>